<evidence type="ECO:0000256" key="13">
    <source>
        <dbReference type="SAM" id="Phobius"/>
    </source>
</evidence>
<keyword evidence="6 13" id="KW-0812">Transmembrane</keyword>
<keyword evidence="5" id="KW-0415">Karyogamy</keyword>
<gene>
    <name evidence="15" type="ORF">LTR77_007569</name>
</gene>
<sequence>MAPHFRMAMLASTALIGLAASWQQSGPTAVAPIKIPDVDLDHSIVFESVRDRLQYLQGIANHVKTLPPCAQLATSALLHTCSALEGFNPDDESELKRGSDLFIDEEADIYSARLAVCELNSADYPVPDACKSFVPSTQANKKRGTRGFWGKQEATEQSNTFQYYDEITQANLKQCRKALGASTQAWTSYSNNRQNAHLYCRAVRSEIEKDNQIHIGKVLANTAVTASESLQDAFEQFNDLKAEFSKLATAMPQFQMDLAAGNEQQIEHIKNFWAELERAHEGLRDIATGVHDIRNGVQWAKDDVAGLSVVIANTAGESAAKVKNGFESLRSGLINAAGDIEALTQLVAFQREKQQQEFITGLGAITGDISVVNKLMTIHQQALWEEREASDRWIQQRIEKEKEYQNMQKETTATLIETSDRVREVNFTLAALPSMVGFGWEPLRASFDTVLALIACASVYTLLSFGLWERCVGFSFIGNAFAAIGSGIGTYPHVLYQDSANIITALAYISVFTYSPLGFCRSTLDLATTADRVLLLGIAIGAAAYAVLAIVKDIMVWLLWRRVKARASAKTVEYDPCSPDYPVAEVKKWDV</sequence>
<dbReference type="GO" id="GO:0005789">
    <property type="term" value="C:endoplasmic reticulum membrane"/>
    <property type="evidence" value="ECO:0007669"/>
    <property type="project" value="UniProtKB-SubCell"/>
</dbReference>
<evidence type="ECO:0000313" key="16">
    <source>
        <dbReference type="Proteomes" id="UP001337655"/>
    </source>
</evidence>
<feature type="transmembrane region" description="Helical" evidence="13">
    <location>
        <begin position="450"/>
        <end position="468"/>
    </location>
</feature>
<evidence type="ECO:0000256" key="12">
    <source>
        <dbReference type="ARBA" id="ARBA00023242"/>
    </source>
</evidence>
<dbReference type="PANTHER" id="PTHR28012:SF1">
    <property type="entry name" value="NUCLEAR FUSION PROTEIN KAR5"/>
    <property type="match status" value="1"/>
</dbReference>
<keyword evidence="12" id="KW-0539">Nucleus</keyword>
<accession>A0AAV9P589</accession>
<evidence type="ECO:0000256" key="4">
    <source>
        <dbReference type="ARBA" id="ARBA00010473"/>
    </source>
</evidence>
<dbReference type="RefSeq" id="XP_064656648.1">
    <property type="nucleotide sequence ID" value="XM_064804806.1"/>
</dbReference>
<dbReference type="PANTHER" id="PTHR28012">
    <property type="entry name" value="NUCLEAR FUSION PROTEIN KAR5"/>
    <property type="match status" value="1"/>
</dbReference>
<dbReference type="Proteomes" id="UP001337655">
    <property type="component" value="Unassembled WGS sequence"/>
</dbReference>
<feature type="transmembrane region" description="Helical" evidence="13">
    <location>
        <begin position="474"/>
        <end position="495"/>
    </location>
</feature>
<comment type="function">
    <text evidence="1">Required for nuclear membrane fusion during karyogamy.</text>
</comment>
<organism evidence="15 16">
    <name type="scientific">Saxophila tyrrhenica</name>
    <dbReference type="NCBI Taxonomy" id="1690608"/>
    <lineage>
        <taxon>Eukaryota</taxon>
        <taxon>Fungi</taxon>
        <taxon>Dikarya</taxon>
        <taxon>Ascomycota</taxon>
        <taxon>Pezizomycotina</taxon>
        <taxon>Dothideomycetes</taxon>
        <taxon>Dothideomycetidae</taxon>
        <taxon>Mycosphaerellales</taxon>
        <taxon>Extremaceae</taxon>
        <taxon>Saxophila</taxon>
    </lineage>
</organism>
<keyword evidence="8" id="KW-0256">Endoplasmic reticulum</keyword>
<dbReference type="EMBL" id="JAVRRT010000012">
    <property type="protein sequence ID" value="KAK5166840.1"/>
    <property type="molecule type" value="Genomic_DNA"/>
</dbReference>
<evidence type="ECO:0000256" key="8">
    <source>
        <dbReference type="ARBA" id="ARBA00022824"/>
    </source>
</evidence>
<dbReference type="InterPro" id="IPR007292">
    <property type="entry name" value="Nuclear_fusion_Kar5"/>
</dbReference>
<evidence type="ECO:0000256" key="10">
    <source>
        <dbReference type="ARBA" id="ARBA00023136"/>
    </source>
</evidence>
<keyword evidence="7 14" id="KW-0732">Signal</keyword>
<protein>
    <submittedName>
        <fullName evidence="15">Uncharacterized protein</fullName>
    </submittedName>
</protein>
<evidence type="ECO:0000256" key="1">
    <source>
        <dbReference type="ARBA" id="ARBA00003389"/>
    </source>
</evidence>
<evidence type="ECO:0000256" key="11">
    <source>
        <dbReference type="ARBA" id="ARBA00023180"/>
    </source>
</evidence>
<name>A0AAV9P589_9PEZI</name>
<dbReference type="GeneID" id="89928905"/>
<keyword evidence="9 13" id="KW-1133">Transmembrane helix</keyword>
<evidence type="ECO:0000256" key="3">
    <source>
        <dbReference type="ARBA" id="ARBA00004586"/>
    </source>
</evidence>
<feature type="transmembrane region" description="Helical" evidence="13">
    <location>
        <begin position="536"/>
        <end position="560"/>
    </location>
</feature>
<evidence type="ECO:0000256" key="6">
    <source>
        <dbReference type="ARBA" id="ARBA00022692"/>
    </source>
</evidence>
<dbReference type="GO" id="GO:0031965">
    <property type="term" value="C:nuclear membrane"/>
    <property type="evidence" value="ECO:0007669"/>
    <property type="project" value="UniProtKB-SubCell"/>
</dbReference>
<evidence type="ECO:0000256" key="9">
    <source>
        <dbReference type="ARBA" id="ARBA00022989"/>
    </source>
</evidence>
<evidence type="ECO:0000256" key="5">
    <source>
        <dbReference type="ARBA" id="ARBA00022459"/>
    </source>
</evidence>
<comment type="similarity">
    <text evidence="4">Belongs to the KAR5 family.</text>
</comment>
<dbReference type="GO" id="GO:0000742">
    <property type="term" value="P:karyogamy involved in conjugation with cellular fusion"/>
    <property type="evidence" value="ECO:0007669"/>
    <property type="project" value="InterPro"/>
</dbReference>
<proteinExistence type="inferred from homology"/>
<feature type="chain" id="PRO_5043810226" evidence="14">
    <location>
        <begin position="22"/>
        <end position="591"/>
    </location>
</feature>
<keyword evidence="10 13" id="KW-0472">Membrane</keyword>
<keyword evidence="11" id="KW-0325">Glycoprotein</keyword>
<keyword evidence="16" id="KW-1185">Reference proteome</keyword>
<evidence type="ECO:0000256" key="14">
    <source>
        <dbReference type="SAM" id="SignalP"/>
    </source>
</evidence>
<dbReference type="GO" id="GO:0048288">
    <property type="term" value="P:nuclear membrane fusion involved in karyogamy"/>
    <property type="evidence" value="ECO:0007669"/>
    <property type="project" value="InterPro"/>
</dbReference>
<evidence type="ECO:0000256" key="2">
    <source>
        <dbReference type="ARBA" id="ARBA00004126"/>
    </source>
</evidence>
<feature type="signal peptide" evidence="14">
    <location>
        <begin position="1"/>
        <end position="21"/>
    </location>
</feature>
<reference evidence="15 16" key="1">
    <citation type="submission" date="2023-08" db="EMBL/GenBank/DDBJ databases">
        <title>Black Yeasts Isolated from many extreme environments.</title>
        <authorList>
            <person name="Coleine C."/>
            <person name="Stajich J.E."/>
            <person name="Selbmann L."/>
        </authorList>
    </citation>
    <scope>NUCLEOTIDE SEQUENCE [LARGE SCALE GENOMIC DNA]</scope>
    <source>
        <strain evidence="15 16">CCFEE 5935</strain>
    </source>
</reference>
<evidence type="ECO:0000256" key="7">
    <source>
        <dbReference type="ARBA" id="ARBA00022729"/>
    </source>
</evidence>
<comment type="caution">
    <text evidence="15">The sequence shown here is derived from an EMBL/GenBank/DDBJ whole genome shotgun (WGS) entry which is preliminary data.</text>
</comment>
<feature type="transmembrane region" description="Helical" evidence="13">
    <location>
        <begin position="502"/>
        <end position="524"/>
    </location>
</feature>
<evidence type="ECO:0000313" key="15">
    <source>
        <dbReference type="EMBL" id="KAK5166840.1"/>
    </source>
</evidence>
<comment type="subcellular location">
    <subcellularLocation>
        <location evidence="3">Endoplasmic reticulum membrane</location>
    </subcellularLocation>
    <subcellularLocation>
        <location evidence="2">Nucleus membrane</location>
    </subcellularLocation>
</comment>
<dbReference type="AlphaFoldDB" id="A0AAV9P589"/>